<accession>A0A645J0N7</accession>
<sequence>MLAKREKENLKRQLAVAIEKEEYEEAAKIRDRIRNIEKEGGEQ</sequence>
<dbReference type="PROSITE" id="PS50151">
    <property type="entry name" value="UVR"/>
    <property type="match status" value="1"/>
</dbReference>
<evidence type="ECO:0000259" key="1">
    <source>
        <dbReference type="PROSITE" id="PS50151"/>
    </source>
</evidence>
<proteinExistence type="predicted"/>
<dbReference type="InterPro" id="IPR036876">
    <property type="entry name" value="UVR_dom_sf"/>
</dbReference>
<comment type="caution">
    <text evidence="2">The sequence shown here is derived from an EMBL/GenBank/DDBJ whole genome shotgun (WGS) entry which is preliminary data.</text>
</comment>
<dbReference type="SUPFAM" id="SSF46600">
    <property type="entry name" value="C-terminal UvrC-binding domain of UvrB"/>
    <property type="match status" value="1"/>
</dbReference>
<dbReference type="InterPro" id="IPR001943">
    <property type="entry name" value="UVR_dom"/>
</dbReference>
<protein>
    <recommendedName>
        <fullName evidence="1">UVR domain-containing protein</fullName>
    </recommendedName>
</protein>
<evidence type="ECO:0000313" key="2">
    <source>
        <dbReference type="EMBL" id="MPN57016.1"/>
    </source>
</evidence>
<reference evidence="2" key="1">
    <citation type="submission" date="2019-08" db="EMBL/GenBank/DDBJ databases">
        <authorList>
            <person name="Kucharzyk K."/>
            <person name="Murdoch R.W."/>
            <person name="Higgins S."/>
            <person name="Loffler F."/>
        </authorList>
    </citation>
    <scope>NUCLEOTIDE SEQUENCE</scope>
</reference>
<gene>
    <name evidence="2" type="ORF">SDC9_204710</name>
</gene>
<dbReference type="EMBL" id="VSSQ01128043">
    <property type="protein sequence ID" value="MPN57016.1"/>
    <property type="molecule type" value="Genomic_DNA"/>
</dbReference>
<feature type="domain" description="UVR" evidence="1">
    <location>
        <begin position="4"/>
        <end position="39"/>
    </location>
</feature>
<dbReference type="AlphaFoldDB" id="A0A645J0N7"/>
<dbReference type="Pfam" id="PF02151">
    <property type="entry name" value="UVR"/>
    <property type="match status" value="1"/>
</dbReference>
<organism evidence="2">
    <name type="scientific">bioreactor metagenome</name>
    <dbReference type="NCBI Taxonomy" id="1076179"/>
    <lineage>
        <taxon>unclassified sequences</taxon>
        <taxon>metagenomes</taxon>
        <taxon>ecological metagenomes</taxon>
    </lineage>
</organism>
<name>A0A645J0N7_9ZZZZ</name>